<dbReference type="Proteomes" id="UP000053110">
    <property type="component" value="Unassembled WGS sequence"/>
</dbReference>
<proteinExistence type="predicted"/>
<gene>
    <name evidence="1" type="ORF">BGT96224_5237</name>
</gene>
<name>A0A656KES0_BLUGR</name>
<reference evidence="2" key="1">
    <citation type="journal article" date="2013" name="Nat. Genet.">
        <title>The wheat powdery mildew genome shows the unique evolution of an obligate biotroph.</title>
        <authorList>
            <person name="Wicker T."/>
            <person name="Oberhaensli S."/>
            <person name="Parlange F."/>
            <person name="Buchmann J.P."/>
            <person name="Shatalina M."/>
            <person name="Roffler S."/>
            <person name="Ben-David R."/>
            <person name="Dolezel J."/>
            <person name="Simkova H."/>
            <person name="Schulze-Lefert P."/>
            <person name="Spanu P.D."/>
            <person name="Bruggmann R."/>
            <person name="Amselem J."/>
            <person name="Quesneville H."/>
            <person name="Ver Loren van Themaat E."/>
            <person name="Paape T."/>
            <person name="Shimizu K.K."/>
            <person name="Keller B."/>
        </authorList>
    </citation>
    <scope>NUCLEOTIDE SEQUENCE [LARGE SCALE GENOMIC DNA]</scope>
    <source>
        <strain evidence="2">96224</strain>
    </source>
</reference>
<protein>
    <submittedName>
        <fullName evidence="1">Uncharacterized protein</fullName>
    </submittedName>
</protein>
<dbReference type="OrthoDB" id="10462738at2759"/>
<dbReference type="AlphaFoldDB" id="A0A656KES0"/>
<evidence type="ECO:0000313" key="1">
    <source>
        <dbReference type="EMBL" id="EPQ61861.1"/>
    </source>
</evidence>
<organism evidence="1 2">
    <name type="scientific">Blumeria graminis f. sp. tritici 96224</name>
    <dbReference type="NCBI Taxonomy" id="1268274"/>
    <lineage>
        <taxon>Eukaryota</taxon>
        <taxon>Fungi</taxon>
        <taxon>Dikarya</taxon>
        <taxon>Ascomycota</taxon>
        <taxon>Pezizomycotina</taxon>
        <taxon>Leotiomycetes</taxon>
        <taxon>Erysiphales</taxon>
        <taxon>Erysiphaceae</taxon>
        <taxon>Blumeria</taxon>
    </lineage>
</organism>
<evidence type="ECO:0000313" key="2">
    <source>
        <dbReference type="Proteomes" id="UP000053110"/>
    </source>
</evidence>
<accession>A0A656KES0</accession>
<sequence length="58" mass="6612">MNLSMTRDHNSTTNILRSLQIFGTNFGERNLGLQHICTTVILTNYAVSSEESHDRSRM</sequence>
<dbReference type="EMBL" id="KE375212">
    <property type="protein sequence ID" value="EPQ61861.1"/>
    <property type="molecule type" value="Genomic_DNA"/>
</dbReference>